<name>A0A5D0XH71_9MICC</name>
<dbReference type="Pfam" id="PF07751">
    <property type="entry name" value="Abi_2"/>
    <property type="match status" value="1"/>
</dbReference>
<gene>
    <name evidence="1" type="ORF">FQ377_14500</name>
</gene>
<dbReference type="RefSeq" id="WP_148601878.1">
    <property type="nucleotide sequence ID" value="NZ_VSLD01000017.1"/>
</dbReference>
<dbReference type="OrthoDB" id="5363652at2"/>
<organism evidence="1 2">
    <name type="scientific">Arthrobacter echini</name>
    <dbReference type="NCBI Taxonomy" id="1529066"/>
    <lineage>
        <taxon>Bacteria</taxon>
        <taxon>Bacillati</taxon>
        <taxon>Actinomycetota</taxon>
        <taxon>Actinomycetes</taxon>
        <taxon>Micrococcales</taxon>
        <taxon>Micrococcaceae</taxon>
        <taxon>Arthrobacter</taxon>
    </lineage>
</organism>
<comment type="caution">
    <text evidence="1">The sequence shown here is derived from an EMBL/GenBank/DDBJ whole genome shotgun (WGS) entry which is preliminary data.</text>
</comment>
<evidence type="ECO:0000313" key="2">
    <source>
        <dbReference type="Proteomes" id="UP000323410"/>
    </source>
</evidence>
<proteinExistence type="predicted"/>
<dbReference type="InterPro" id="IPR011664">
    <property type="entry name" value="Abi_system_AbiD/AbiF-like"/>
</dbReference>
<evidence type="ECO:0000313" key="1">
    <source>
        <dbReference type="EMBL" id="TYC95972.1"/>
    </source>
</evidence>
<sequence>MTIDDREYAVAKLRDVSYYRLSGYWYPFRKLTAMVGVREDSFFSGTTFGDVISLYDFDLRLRTAASDAYAPVELSLRAQLGHELGELDECAHLKPALLGKQAQGSSYTTWLDKYRKELRRSHEDFVAHHQSKYSGMLPVWAAVEILDLGSLRYLYSFSPRSVQDKVADGFGLSSPQLTSWMRSLEVVRNACAHHGRLYNRVYAIKPKLPAAGKYKDLDKARSHMTRSFGQLTLIQYMRSARGIGRSRVLSAILSSYPVVKGVPKAHVGMPDDWDDSTLWAG</sequence>
<dbReference type="AlphaFoldDB" id="A0A5D0XH71"/>
<reference evidence="1 2" key="1">
    <citation type="submission" date="2019-08" db="EMBL/GenBank/DDBJ databases">
        <title>Genone of Arthrobacter echini P9.</title>
        <authorList>
            <person name="Bowman J.P."/>
        </authorList>
    </citation>
    <scope>NUCLEOTIDE SEQUENCE [LARGE SCALE GENOMIC DNA]</scope>
    <source>
        <strain evidence="1 2">P9</strain>
    </source>
</reference>
<dbReference type="Proteomes" id="UP000323410">
    <property type="component" value="Unassembled WGS sequence"/>
</dbReference>
<accession>A0A5D0XH71</accession>
<keyword evidence="2" id="KW-1185">Reference proteome</keyword>
<protein>
    <submittedName>
        <fullName evidence="1">Abi family protein</fullName>
    </submittedName>
</protein>
<dbReference type="EMBL" id="VSLD01000017">
    <property type="protein sequence ID" value="TYC95972.1"/>
    <property type="molecule type" value="Genomic_DNA"/>
</dbReference>